<proteinExistence type="predicted"/>
<dbReference type="InterPro" id="IPR018800">
    <property type="entry name" value="PRCC"/>
</dbReference>
<evidence type="ECO:0000256" key="1">
    <source>
        <dbReference type="SAM" id="MobiDB-lite"/>
    </source>
</evidence>
<sequence length="372" mass="40733">MGLVDYSDSDISENEQLDLVIKNPLIPKTSKKPFQKVVDITNPKKIRISLPQLSSTNEENPNEPPNKKTKLEGISRGFNSLLPAPKRTAPTTNVVSAAGNVSKKGLGSGVHLETGSMPGFIREVNEETTFTSGRSTLGAHPTGDSNHEKLQNAKKDDKKINNLMFKPLSVSKKIPKKKKILPGPVSSTAMSTSDPSINKPNSEKQSKISLFPMATDTEEQKLPSVNEDYQLMLYNVSNIPNKASDDRNIEESHQEDSAIPKSPPSSSLSSIADSLHLSDSERRRLFGRQKGNNRSATATNIINFNTDTEYLHNEEIRAAGEKVVNNPVRSIAPGKHSLKQLIHAAQSQKDALEESFAKGKSNRAEAGSRYGW</sequence>
<reference evidence="2 3" key="1">
    <citation type="submission" date="2017-10" db="EMBL/GenBank/DDBJ databases">
        <title>Development of genomic resources for the powdery mildew, Erysiphe pulchra.</title>
        <authorList>
            <person name="Wadl P.A."/>
            <person name="Mack B.M."/>
            <person name="Moore G."/>
            <person name="Beltz S.B."/>
        </authorList>
    </citation>
    <scope>NUCLEOTIDE SEQUENCE [LARGE SCALE GENOMIC DNA]</scope>
    <source>
        <strain evidence="2">Cflorida</strain>
    </source>
</reference>
<dbReference type="AlphaFoldDB" id="A0A2S4PXV7"/>
<feature type="region of interest" description="Disordered" evidence="1">
    <location>
        <begin position="49"/>
        <end position="72"/>
    </location>
</feature>
<protein>
    <submittedName>
        <fullName evidence="2">Uncharacterized protein</fullName>
    </submittedName>
</protein>
<dbReference type="PANTHER" id="PTHR13621">
    <property type="entry name" value="PROLINE-RICH PROTEIN PRCC"/>
    <property type="match status" value="1"/>
</dbReference>
<feature type="compositionally biased region" description="Low complexity" evidence="1">
    <location>
        <begin position="259"/>
        <end position="272"/>
    </location>
</feature>
<accession>A0A2S4PXV7</accession>
<gene>
    <name evidence="2" type="ORF">EPUL_002479</name>
</gene>
<feature type="compositionally biased region" description="Polar residues" evidence="1">
    <location>
        <begin position="186"/>
        <end position="200"/>
    </location>
</feature>
<feature type="region of interest" description="Disordered" evidence="1">
    <location>
        <begin position="352"/>
        <end position="372"/>
    </location>
</feature>
<feature type="compositionally biased region" description="Basic and acidic residues" evidence="1">
    <location>
        <begin position="243"/>
        <end position="258"/>
    </location>
</feature>
<dbReference type="STRING" id="225359.A0A2S4PXV7"/>
<keyword evidence="3" id="KW-1185">Reference proteome</keyword>
<dbReference type="Proteomes" id="UP000237438">
    <property type="component" value="Unassembled WGS sequence"/>
</dbReference>
<feature type="region of interest" description="Disordered" evidence="1">
    <location>
        <begin position="179"/>
        <end position="206"/>
    </location>
</feature>
<dbReference type="Pfam" id="PF10253">
    <property type="entry name" value="PRCC"/>
    <property type="match status" value="1"/>
</dbReference>
<dbReference type="GO" id="GO:0005634">
    <property type="term" value="C:nucleus"/>
    <property type="evidence" value="ECO:0007669"/>
    <property type="project" value="TreeGrafter"/>
</dbReference>
<feature type="region of interest" description="Disordered" evidence="1">
    <location>
        <begin position="133"/>
        <end position="158"/>
    </location>
</feature>
<comment type="caution">
    <text evidence="2">The sequence shown here is derived from an EMBL/GenBank/DDBJ whole genome shotgun (WGS) entry which is preliminary data.</text>
</comment>
<feature type="region of interest" description="Disordered" evidence="1">
    <location>
        <begin position="242"/>
        <end position="272"/>
    </location>
</feature>
<dbReference type="EMBL" id="PEDP01000238">
    <property type="protein sequence ID" value="POS86857.1"/>
    <property type="molecule type" value="Genomic_DNA"/>
</dbReference>
<dbReference type="OrthoDB" id="2555634at2759"/>
<name>A0A2S4PXV7_9PEZI</name>
<feature type="compositionally biased region" description="Basic and acidic residues" evidence="1">
    <location>
        <begin position="145"/>
        <end position="158"/>
    </location>
</feature>
<dbReference type="PANTHER" id="PTHR13621:SF2">
    <property type="entry name" value="PROLINE-RICH PROTEIN PRCC"/>
    <property type="match status" value="1"/>
</dbReference>
<evidence type="ECO:0000313" key="2">
    <source>
        <dbReference type="EMBL" id="POS86857.1"/>
    </source>
</evidence>
<organism evidence="2 3">
    <name type="scientific">Erysiphe pulchra</name>
    <dbReference type="NCBI Taxonomy" id="225359"/>
    <lineage>
        <taxon>Eukaryota</taxon>
        <taxon>Fungi</taxon>
        <taxon>Dikarya</taxon>
        <taxon>Ascomycota</taxon>
        <taxon>Pezizomycotina</taxon>
        <taxon>Leotiomycetes</taxon>
        <taxon>Erysiphales</taxon>
        <taxon>Erysiphaceae</taxon>
        <taxon>Erysiphe</taxon>
    </lineage>
</organism>
<evidence type="ECO:0000313" key="3">
    <source>
        <dbReference type="Proteomes" id="UP000237438"/>
    </source>
</evidence>